<accession>A0A5B6WIZ8</accession>
<gene>
    <name evidence="2" type="ORF">EPI10_022002</name>
</gene>
<organism evidence="2 3">
    <name type="scientific">Gossypium australe</name>
    <dbReference type="NCBI Taxonomy" id="47621"/>
    <lineage>
        <taxon>Eukaryota</taxon>
        <taxon>Viridiplantae</taxon>
        <taxon>Streptophyta</taxon>
        <taxon>Embryophyta</taxon>
        <taxon>Tracheophyta</taxon>
        <taxon>Spermatophyta</taxon>
        <taxon>Magnoliopsida</taxon>
        <taxon>eudicotyledons</taxon>
        <taxon>Gunneridae</taxon>
        <taxon>Pentapetalae</taxon>
        <taxon>rosids</taxon>
        <taxon>malvids</taxon>
        <taxon>Malvales</taxon>
        <taxon>Malvaceae</taxon>
        <taxon>Malvoideae</taxon>
        <taxon>Gossypium</taxon>
    </lineage>
</organism>
<evidence type="ECO:0000256" key="1">
    <source>
        <dbReference type="SAM" id="SignalP"/>
    </source>
</evidence>
<sequence>MECKKFGQFLWAAMVALLLLATAAHACYDDYFFCQGVLDTVADETNISLSTSSSPIGCMTFVARFVAFVANGVIIYCCCSCY</sequence>
<feature type="chain" id="PRO_5023084093" evidence="1">
    <location>
        <begin position="27"/>
        <end position="82"/>
    </location>
</feature>
<feature type="signal peptide" evidence="1">
    <location>
        <begin position="1"/>
        <end position="26"/>
    </location>
</feature>
<evidence type="ECO:0000313" key="3">
    <source>
        <dbReference type="Proteomes" id="UP000325315"/>
    </source>
</evidence>
<dbReference type="AlphaFoldDB" id="A0A5B6WIZ8"/>
<keyword evidence="3" id="KW-1185">Reference proteome</keyword>
<dbReference type="EMBL" id="SMMG02000003">
    <property type="protein sequence ID" value="KAA3481650.1"/>
    <property type="molecule type" value="Genomic_DNA"/>
</dbReference>
<evidence type="ECO:0000313" key="2">
    <source>
        <dbReference type="EMBL" id="KAA3481650.1"/>
    </source>
</evidence>
<dbReference type="Proteomes" id="UP000325315">
    <property type="component" value="Unassembled WGS sequence"/>
</dbReference>
<name>A0A5B6WIZ8_9ROSI</name>
<proteinExistence type="predicted"/>
<reference evidence="3" key="1">
    <citation type="journal article" date="2019" name="Plant Biotechnol. J.">
        <title>Genome sequencing of the Australian wild diploid species Gossypium australe highlights disease resistance and delayed gland morphogenesis.</title>
        <authorList>
            <person name="Cai Y."/>
            <person name="Cai X."/>
            <person name="Wang Q."/>
            <person name="Wang P."/>
            <person name="Zhang Y."/>
            <person name="Cai C."/>
            <person name="Xu Y."/>
            <person name="Wang K."/>
            <person name="Zhou Z."/>
            <person name="Wang C."/>
            <person name="Geng S."/>
            <person name="Li B."/>
            <person name="Dong Q."/>
            <person name="Hou Y."/>
            <person name="Wang H."/>
            <person name="Ai P."/>
            <person name="Liu Z."/>
            <person name="Yi F."/>
            <person name="Sun M."/>
            <person name="An G."/>
            <person name="Cheng J."/>
            <person name="Zhang Y."/>
            <person name="Shi Q."/>
            <person name="Xie Y."/>
            <person name="Shi X."/>
            <person name="Chang Y."/>
            <person name="Huang F."/>
            <person name="Chen Y."/>
            <person name="Hong S."/>
            <person name="Mi L."/>
            <person name="Sun Q."/>
            <person name="Zhang L."/>
            <person name="Zhou B."/>
            <person name="Peng R."/>
            <person name="Zhang X."/>
            <person name="Liu F."/>
        </authorList>
    </citation>
    <scope>NUCLEOTIDE SEQUENCE [LARGE SCALE GENOMIC DNA]</scope>
    <source>
        <strain evidence="3">cv. PA1801</strain>
    </source>
</reference>
<keyword evidence="1" id="KW-0732">Signal</keyword>
<protein>
    <submittedName>
        <fullName evidence="2">Uncharacterized protein</fullName>
    </submittedName>
</protein>
<comment type="caution">
    <text evidence="2">The sequence shown here is derived from an EMBL/GenBank/DDBJ whole genome shotgun (WGS) entry which is preliminary data.</text>
</comment>